<dbReference type="SUPFAM" id="SSF51045">
    <property type="entry name" value="WW domain"/>
    <property type="match status" value="1"/>
</dbReference>
<dbReference type="PROSITE" id="PS50020">
    <property type="entry name" value="WW_DOMAIN_2"/>
    <property type="match status" value="1"/>
</dbReference>
<dbReference type="Pfam" id="PF26639">
    <property type="entry name" value="Het-6_barrel"/>
    <property type="match status" value="1"/>
</dbReference>
<dbReference type="PANTHER" id="PTHR24148:SF82">
    <property type="entry name" value="HETEROKARYON INCOMPATIBILITY DOMAIN-CONTAINING PROTEIN"/>
    <property type="match status" value="1"/>
</dbReference>
<name>A0ABR1TI62_9PEZI</name>
<evidence type="ECO:0000259" key="1">
    <source>
        <dbReference type="PROSITE" id="PS50020"/>
    </source>
</evidence>
<evidence type="ECO:0000313" key="3">
    <source>
        <dbReference type="Proteomes" id="UP001446871"/>
    </source>
</evidence>
<gene>
    <name evidence="2" type="ORF">PG996_014383</name>
</gene>
<dbReference type="SMART" id="SM00456">
    <property type="entry name" value="WW"/>
    <property type="match status" value="2"/>
</dbReference>
<keyword evidence="3" id="KW-1185">Reference proteome</keyword>
<dbReference type="Proteomes" id="UP001446871">
    <property type="component" value="Unassembled WGS sequence"/>
</dbReference>
<dbReference type="CDD" id="cd00201">
    <property type="entry name" value="WW"/>
    <property type="match status" value="1"/>
</dbReference>
<evidence type="ECO:0000313" key="2">
    <source>
        <dbReference type="EMBL" id="KAK8046319.1"/>
    </source>
</evidence>
<feature type="domain" description="WW" evidence="1">
    <location>
        <begin position="58"/>
        <end position="91"/>
    </location>
</feature>
<dbReference type="InterPro" id="IPR052895">
    <property type="entry name" value="HetReg/Transcr_Mod"/>
</dbReference>
<comment type="caution">
    <text evidence="2">The sequence shown here is derived from an EMBL/GenBank/DDBJ whole genome shotgun (WGS) entry which is preliminary data.</text>
</comment>
<dbReference type="InterPro" id="IPR001202">
    <property type="entry name" value="WW_dom"/>
</dbReference>
<dbReference type="EMBL" id="JAQQWM010000009">
    <property type="protein sequence ID" value="KAK8046319.1"/>
    <property type="molecule type" value="Genomic_DNA"/>
</dbReference>
<accession>A0ABR1TI62</accession>
<sequence length="735" mass="83054">MGFDYIPLEDAEVDIRLASLLPGDHSDAIQLVLTHTPLRAHADATHVSHQHTISGIQESLPENWVVAETLEGRLLFEHEPTEKTSWEHPDPLWQDYNLYERVQLPPPDFEPRYEALSYLWGSSENPCTVRVAQSDLSHALISGTDRSMYEWATMSIGQNLDAALRHLRLPESTRTLWIDAICINQDDSEENSKQIVRMSALYRMATRVVVWLGPNNELEQSTLALKTLDHLGRQLELDCSTVRFASPTATEPTWFRAVSPLPYSERMWLAIERLFSRPYFERLWVMQEVLLANSKTLVVCGRDEVAWYYFIRAIVCLLAKDTLPSDLRRALEFVRALTWRFDQLSIPFLLNLGRQRKCYLIKDRIYGILGVAPLGFSESIKPNYHLEDSTVFVQACVACMKYDNRLTLLQDCELSFSSPVSSSFPSTQRPSWVPDWSQPRQTRPLSAFVFSSGASRACSTLAGPKLLVVRGSRLAILSEVSSPTPTDPFAILCHIQALEPQNLVTGRYASGGSLLDAFLTVLRLGYLDERWPRYSLPTLADWRQYYLEKLHSINGVPHENEIENHDVYLCTSFLKGRTLVTTENGHIGLAPAGARQGDAVFTILGCKSSILLRRCWDSERWYVVGECYIHGLDDAIGLLGELPNAWRVQITKDHSGHAQYSYLNSETGLTTHMDPRLGPLPPAWVPSNSPRQAGMPALRSCYKNIETGEVMDSDPRLLPEALENRGVALENLLLS</sequence>
<dbReference type="Pfam" id="PF06985">
    <property type="entry name" value="HET"/>
    <property type="match status" value="1"/>
</dbReference>
<dbReference type="InterPro" id="IPR036020">
    <property type="entry name" value="WW_dom_sf"/>
</dbReference>
<reference evidence="2 3" key="1">
    <citation type="submission" date="2023-01" db="EMBL/GenBank/DDBJ databases">
        <title>Analysis of 21 Apiospora genomes using comparative genomics revels a genus with tremendous synthesis potential of carbohydrate active enzymes and secondary metabolites.</title>
        <authorList>
            <person name="Sorensen T."/>
        </authorList>
    </citation>
    <scope>NUCLEOTIDE SEQUENCE [LARGE SCALE GENOMIC DNA]</scope>
    <source>
        <strain evidence="2 3">CBS 83171</strain>
    </source>
</reference>
<protein>
    <recommendedName>
        <fullName evidence="1">WW domain-containing protein</fullName>
    </recommendedName>
</protein>
<organism evidence="2 3">
    <name type="scientific">Apiospora saccharicola</name>
    <dbReference type="NCBI Taxonomy" id="335842"/>
    <lineage>
        <taxon>Eukaryota</taxon>
        <taxon>Fungi</taxon>
        <taxon>Dikarya</taxon>
        <taxon>Ascomycota</taxon>
        <taxon>Pezizomycotina</taxon>
        <taxon>Sordariomycetes</taxon>
        <taxon>Xylariomycetidae</taxon>
        <taxon>Amphisphaeriales</taxon>
        <taxon>Apiosporaceae</taxon>
        <taxon>Apiospora</taxon>
    </lineage>
</organism>
<proteinExistence type="predicted"/>
<dbReference type="PANTHER" id="PTHR24148">
    <property type="entry name" value="ANKYRIN REPEAT DOMAIN-CONTAINING PROTEIN 39 HOMOLOG-RELATED"/>
    <property type="match status" value="1"/>
</dbReference>
<dbReference type="InterPro" id="IPR010730">
    <property type="entry name" value="HET"/>
</dbReference>